<dbReference type="AlphaFoldDB" id="A0A846XMX3"/>
<evidence type="ECO:0000313" key="5">
    <source>
        <dbReference type="EMBL" id="NKY36026.1"/>
    </source>
</evidence>
<dbReference type="CDD" id="cd24146">
    <property type="entry name" value="nat-AmDH_N_like"/>
    <property type="match status" value="1"/>
</dbReference>
<reference evidence="5 6" key="1">
    <citation type="submission" date="2020-04" db="EMBL/GenBank/DDBJ databases">
        <title>MicrobeNet Type strains.</title>
        <authorList>
            <person name="Nicholson A.C."/>
        </authorList>
    </citation>
    <scope>NUCLEOTIDE SEQUENCE [LARGE SCALE GENOMIC DNA]</scope>
    <source>
        <strain evidence="5 6">DSM 45078</strain>
    </source>
</reference>
<evidence type="ECO:0000259" key="3">
    <source>
        <dbReference type="Pfam" id="PF01113"/>
    </source>
</evidence>
<gene>
    <name evidence="5" type="ORF">HGA13_23550</name>
</gene>
<evidence type="ECO:0000259" key="4">
    <source>
        <dbReference type="Pfam" id="PF19328"/>
    </source>
</evidence>
<sequence>MALRVIQWATGGVGQAAIEHILRHPDLELAGCWVHSPEKSGKDVGDIVGSDKTGVIATHSVEEVLALDADCVLYAPLLPDAGQVQAILRSGKNVVTPLGWFWPTDRERSKMEPAALDGGVTLHGTGIDPGGATEQQPLFFSGLSSAITFVRGEEFSDIRTYNAPDVVRHIMGFGGTPEEAKAGPMLGLLARGFEQSVRMCLDTLGFADAEIRSSHDIAVATAPIDSPAGVIEPGRVAAQRFAWEAFIGETKVVRVAVNWLMGEESLEPAWEFGSGGERFEIEVKGDPDCSVVIHGWHPTSVTAGLLRNPGIVVTAAHCVNSIPTVCAAPPGILTFVDMPVVTGRAHPDLAG</sequence>
<feature type="domain" description="Dihydrodipicolinate reductase N-terminal" evidence="3">
    <location>
        <begin position="9"/>
        <end position="72"/>
    </location>
</feature>
<dbReference type="Pfam" id="PF19328">
    <property type="entry name" value="DAP_DH_C"/>
    <property type="match status" value="1"/>
</dbReference>
<dbReference type="GO" id="GO:0008839">
    <property type="term" value="F:4-hydroxy-tetrahydrodipicolinate reductase"/>
    <property type="evidence" value="ECO:0007669"/>
    <property type="project" value="InterPro"/>
</dbReference>
<proteinExistence type="predicted"/>
<dbReference type="InterPro" id="IPR045760">
    <property type="entry name" value="DAP_DH_C"/>
</dbReference>
<protein>
    <submittedName>
        <fullName evidence="5">Dihydrodipicolinate reductase</fullName>
    </submittedName>
</protein>
<dbReference type="Gene3D" id="3.40.50.720">
    <property type="entry name" value="NAD(P)-binding Rossmann-like Domain"/>
    <property type="match status" value="1"/>
</dbReference>
<accession>A0A846XMX3</accession>
<name>A0A846XMX3_9NOCA</name>
<evidence type="ECO:0000256" key="1">
    <source>
        <dbReference type="ARBA" id="ARBA00022857"/>
    </source>
</evidence>
<evidence type="ECO:0000256" key="2">
    <source>
        <dbReference type="ARBA" id="ARBA00023002"/>
    </source>
</evidence>
<keyword evidence="1" id="KW-0521">NADP</keyword>
<dbReference type="RefSeq" id="WP_068045973.1">
    <property type="nucleotide sequence ID" value="NZ_JAAXOO010000006.1"/>
</dbReference>
<dbReference type="SUPFAM" id="SSF51735">
    <property type="entry name" value="NAD(P)-binding Rossmann-fold domains"/>
    <property type="match status" value="1"/>
</dbReference>
<dbReference type="InterPro" id="IPR036291">
    <property type="entry name" value="NAD(P)-bd_dom_sf"/>
</dbReference>
<dbReference type="InterPro" id="IPR000846">
    <property type="entry name" value="DapB_N"/>
</dbReference>
<keyword evidence="2" id="KW-0560">Oxidoreductase</keyword>
<keyword evidence="6" id="KW-1185">Reference proteome</keyword>
<feature type="domain" description="2,4-diaminopentanoate dehydrogenase C-terminal" evidence="4">
    <location>
        <begin position="144"/>
        <end position="342"/>
    </location>
</feature>
<evidence type="ECO:0000313" key="6">
    <source>
        <dbReference type="Proteomes" id="UP000565715"/>
    </source>
</evidence>
<dbReference type="Pfam" id="PF01113">
    <property type="entry name" value="DapB_N"/>
    <property type="match status" value="1"/>
</dbReference>
<organism evidence="5 6">
    <name type="scientific">Nocardia speluncae</name>
    <dbReference type="NCBI Taxonomy" id="419477"/>
    <lineage>
        <taxon>Bacteria</taxon>
        <taxon>Bacillati</taxon>
        <taxon>Actinomycetota</taxon>
        <taxon>Actinomycetes</taxon>
        <taxon>Mycobacteriales</taxon>
        <taxon>Nocardiaceae</taxon>
        <taxon>Nocardia</taxon>
    </lineage>
</organism>
<comment type="caution">
    <text evidence="5">The sequence shown here is derived from an EMBL/GenBank/DDBJ whole genome shotgun (WGS) entry which is preliminary data.</text>
</comment>
<dbReference type="GO" id="GO:0009089">
    <property type="term" value="P:lysine biosynthetic process via diaminopimelate"/>
    <property type="evidence" value="ECO:0007669"/>
    <property type="project" value="InterPro"/>
</dbReference>
<dbReference type="Proteomes" id="UP000565715">
    <property type="component" value="Unassembled WGS sequence"/>
</dbReference>
<dbReference type="EMBL" id="JAAXOO010000006">
    <property type="protein sequence ID" value="NKY36026.1"/>
    <property type="molecule type" value="Genomic_DNA"/>
</dbReference>